<dbReference type="RefSeq" id="WP_014705344.1">
    <property type="nucleotide sequence ID" value="NC_017857.3"/>
</dbReference>
<dbReference type="InterPro" id="IPR012827">
    <property type="entry name" value="Hemerythrin_metal-bd"/>
</dbReference>
<sequence length="143" mass="17148">MEKAQKPLYIVWQDKFLQNESIIDEQHRGAVAIINSLHYFIQQGYGLRDLMPTVNVLKSYLNFHFKTEEGILHAMQSPLLKQYRLDEAKIMDEFDIQCRLGLRDNEAQILLVFLKKWWQDHLKLHKKITPYLHKWEGDYCRTS</sequence>
<reference evidence="5 6" key="2">
    <citation type="journal article" date="2013" name="Int. J. Syst. Evol. Microbiol.">
        <title>Methylophaga nitratireducenticrescens sp. nov. and Methylophaga frappieri sp. nov., isolated from the biofilm of the methanol-fed denitrification system treating the seawater at the Montreal Biodome.</title>
        <authorList>
            <person name="Villeneuve C."/>
            <person name="Martineau C."/>
            <person name="Mauffrey F."/>
            <person name="Villemur R."/>
        </authorList>
    </citation>
    <scope>NUCLEOTIDE SEQUENCE [LARGE SCALE GENOMIC DNA]</scope>
    <source>
        <strain evidence="5 6">JAM1</strain>
    </source>
</reference>
<reference evidence="5 6" key="1">
    <citation type="journal article" date="2012" name="J. Bacteriol.">
        <title>Complete genome sequences of Methylophaga sp. strain JAM1 and Methylophaga sp. strain JAM7.</title>
        <authorList>
            <person name="Villeneuve C."/>
            <person name="Martineau C."/>
            <person name="Mauffrey F."/>
            <person name="Villemur R."/>
        </authorList>
    </citation>
    <scope>NUCLEOTIDE SEQUENCE [LARGE SCALE GENOMIC DNA]</scope>
    <source>
        <strain evidence="5 6">JAM1</strain>
    </source>
</reference>
<dbReference type="Gene3D" id="1.20.120.50">
    <property type="entry name" value="Hemerythrin-like"/>
    <property type="match status" value="1"/>
</dbReference>
<accession>I1XEZ9</accession>
<evidence type="ECO:0000256" key="2">
    <source>
        <dbReference type="ARBA" id="ARBA00022723"/>
    </source>
</evidence>
<dbReference type="InterPro" id="IPR012312">
    <property type="entry name" value="Hemerythrin-like"/>
</dbReference>
<dbReference type="STRING" id="754476.Q7A_109"/>
<dbReference type="Proteomes" id="UP000009144">
    <property type="component" value="Chromosome"/>
</dbReference>
<dbReference type="Pfam" id="PF01814">
    <property type="entry name" value="Hemerythrin"/>
    <property type="match status" value="1"/>
</dbReference>
<dbReference type="KEGG" id="mej:Q7A_109"/>
<dbReference type="eggNOG" id="COG2703">
    <property type="taxonomic scope" value="Bacteria"/>
</dbReference>
<keyword evidence="6" id="KW-1185">Reference proteome</keyword>
<keyword evidence="2" id="KW-0479">Metal-binding</keyword>
<evidence type="ECO:0000259" key="4">
    <source>
        <dbReference type="Pfam" id="PF01814"/>
    </source>
</evidence>
<dbReference type="AlphaFoldDB" id="I1XEZ9"/>
<feature type="domain" description="Hemerythrin-like" evidence="4">
    <location>
        <begin position="22"/>
        <end position="124"/>
    </location>
</feature>
<dbReference type="OrthoDB" id="9813903at2"/>
<proteinExistence type="inferred from homology"/>
<dbReference type="NCBIfam" id="TIGR02481">
    <property type="entry name" value="hemeryth_dom"/>
    <property type="match status" value="1"/>
</dbReference>
<evidence type="ECO:0000256" key="1">
    <source>
        <dbReference type="ARBA" id="ARBA00010587"/>
    </source>
</evidence>
<evidence type="ECO:0000256" key="3">
    <source>
        <dbReference type="ARBA" id="ARBA00023004"/>
    </source>
</evidence>
<keyword evidence="3" id="KW-0408">Iron</keyword>
<dbReference type="HOGENOM" id="CLU_086902_2_2_6"/>
<gene>
    <name evidence="5" type="ordered locus">Q7A_109</name>
</gene>
<comment type="similarity">
    <text evidence="1">Belongs to the hemerythrin family.</text>
</comment>
<dbReference type="EMBL" id="CP003390">
    <property type="protein sequence ID" value="AFI82968.1"/>
    <property type="molecule type" value="Genomic_DNA"/>
</dbReference>
<organism evidence="5 6">
    <name type="scientific">Methylophaga nitratireducenticrescens</name>
    <dbReference type="NCBI Taxonomy" id="754476"/>
    <lineage>
        <taxon>Bacteria</taxon>
        <taxon>Pseudomonadati</taxon>
        <taxon>Pseudomonadota</taxon>
        <taxon>Gammaproteobacteria</taxon>
        <taxon>Thiotrichales</taxon>
        <taxon>Piscirickettsiaceae</taxon>
        <taxon>Methylophaga</taxon>
    </lineage>
</organism>
<dbReference type="CDD" id="cd12107">
    <property type="entry name" value="Hemerythrin"/>
    <property type="match status" value="1"/>
</dbReference>
<dbReference type="InterPro" id="IPR035938">
    <property type="entry name" value="Hemerythrin-like_sf"/>
</dbReference>
<dbReference type="PATRIC" id="fig|754476.3.peg.108"/>
<dbReference type="SUPFAM" id="SSF47188">
    <property type="entry name" value="Hemerythrin-like"/>
    <property type="match status" value="1"/>
</dbReference>
<evidence type="ECO:0000313" key="5">
    <source>
        <dbReference type="EMBL" id="AFI82968.1"/>
    </source>
</evidence>
<protein>
    <submittedName>
        <fullName evidence="5">Methyl-accepting chemotaxis protein</fullName>
    </submittedName>
</protein>
<evidence type="ECO:0000313" key="6">
    <source>
        <dbReference type="Proteomes" id="UP000009144"/>
    </source>
</evidence>
<name>I1XEZ9_METNJ</name>
<dbReference type="GO" id="GO:0046872">
    <property type="term" value="F:metal ion binding"/>
    <property type="evidence" value="ECO:0007669"/>
    <property type="project" value="UniProtKB-KW"/>
</dbReference>